<name>L8GXE1_ACACF</name>
<dbReference type="CDD" id="cd06532">
    <property type="entry name" value="Glyco_transf_25"/>
    <property type="match status" value="1"/>
</dbReference>
<dbReference type="GO" id="GO:0016740">
    <property type="term" value="F:transferase activity"/>
    <property type="evidence" value="ECO:0007669"/>
    <property type="project" value="UniProtKB-KW"/>
</dbReference>
<dbReference type="SUPFAM" id="SSF53448">
    <property type="entry name" value="Nucleotide-diphospho-sugar transferases"/>
    <property type="match status" value="1"/>
</dbReference>
<dbReference type="STRING" id="1257118.L8GXE1"/>
<keyword evidence="5" id="KW-1185">Reference proteome</keyword>
<organism evidence="4 5">
    <name type="scientific">Acanthamoeba castellanii (strain ATCC 30010 / Neff)</name>
    <dbReference type="NCBI Taxonomy" id="1257118"/>
    <lineage>
        <taxon>Eukaryota</taxon>
        <taxon>Amoebozoa</taxon>
        <taxon>Discosea</taxon>
        <taxon>Longamoebia</taxon>
        <taxon>Centramoebida</taxon>
        <taxon>Acanthamoebidae</taxon>
        <taxon>Acanthamoeba</taxon>
    </lineage>
</organism>
<sequence length="786" mass="86193">MLARFRARRATLLVAFAFTLCTIFAINFFATGSYDTVHSSSTYSWSSLSAYLPSVSDGEGTLRPDCAVASKDDEEDDEEDVTRTHPGDPPFVKLDDLLASANSARLARQRRPARGCPPPSTGRLCRLEDVFDEIIVISLPRATERLARVRAQLRALGVPYTLVHAVDGRLMGGSAELAKLVMADQRDQHPGVFSLFLTHLGLLEYVARSPGLERVLLLEDDVILCADFPRAFDTRVRRIPDDWRLLWLGGVVDWTSRYKNAEALDHFVDAGFARPVTLWSSWAVGIHREAAAVIGPTMVAARGAIDQKAYQECIAKWPDQTVLMWPPVAMTNPYHGSLLGHNWGIPPAVWARNNGLDLAHYDLARGYHTGGELGADVRCVVDRNDAGGSDDDYGAWEYPKAQIAGRAVTASAAECCARCSAYFPQCQAWLWYPPLATNSAHRNSTCVMAFDPAARVPSAPRNDSSGLVDVAVSGRLVQEDSVPRVPNVVHFVSPRTTTTKPRPVDVWTYLAVLSAAVNAEPDEIRWHHGGDGGGGHLLEGAWWECTRQLVVPLERIFNEGADLTDDAHRADAAGIEVLIEEGGVYLNTDALVLRSFEPLRAREVVTLATDGFNSSALGVVVAPAGAVFLRRWWAAYQAGFDRNSSNALEHHKWLGELTRRMAKELPGEARLLSHAAFYPRSYAPAQLKVAYEADDCALGLEAESFTVYRYSAEAQATAATEAERRAGLNDWPPADELEAVWMGKGSLHRVARAVLRKALARGQLCAVAEKEVRRLAARRDTPTCPP</sequence>
<gene>
    <name evidence="4" type="ORF">ACA1_059500</name>
</gene>
<evidence type="ECO:0000256" key="1">
    <source>
        <dbReference type="ARBA" id="ARBA00006721"/>
    </source>
</evidence>
<dbReference type="OrthoDB" id="409543at2759"/>
<accession>L8GXE1</accession>
<dbReference type="Pfam" id="PF01755">
    <property type="entry name" value="Glyco_transf_25"/>
    <property type="match status" value="1"/>
</dbReference>
<evidence type="ECO:0000256" key="2">
    <source>
        <dbReference type="SAM" id="MobiDB-lite"/>
    </source>
</evidence>
<dbReference type="InterPro" id="IPR002654">
    <property type="entry name" value="Glyco_trans_25"/>
</dbReference>
<dbReference type="GeneID" id="14917839"/>
<dbReference type="Gene3D" id="3.90.550.20">
    <property type="match status" value="1"/>
</dbReference>
<comment type="similarity">
    <text evidence="1">Belongs to the glycosyltransferase 25 family.</text>
</comment>
<keyword evidence="4" id="KW-0808">Transferase</keyword>
<dbReference type="Gene3D" id="3.50.4.10">
    <property type="entry name" value="Hepatocyte Growth Factor"/>
    <property type="match status" value="1"/>
</dbReference>
<evidence type="ECO:0000313" key="4">
    <source>
        <dbReference type="EMBL" id="ELR17243.1"/>
    </source>
</evidence>
<reference evidence="4 5" key="1">
    <citation type="journal article" date="2013" name="Genome Biol.">
        <title>Genome of Acanthamoeba castellanii highlights extensive lateral gene transfer and early evolution of tyrosine kinase signaling.</title>
        <authorList>
            <person name="Clarke M."/>
            <person name="Lohan A.J."/>
            <person name="Liu B."/>
            <person name="Lagkouvardos I."/>
            <person name="Roy S."/>
            <person name="Zafar N."/>
            <person name="Bertelli C."/>
            <person name="Schilde C."/>
            <person name="Kianianmomeni A."/>
            <person name="Burglin T.R."/>
            <person name="Frech C."/>
            <person name="Turcotte B."/>
            <person name="Kopec K.O."/>
            <person name="Synnott J.M."/>
            <person name="Choo C."/>
            <person name="Paponov I."/>
            <person name="Finkler A."/>
            <person name="Soon Heng Tan C."/>
            <person name="Hutchins A.P."/>
            <person name="Weinmeier T."/>
            <person name="Rattei T."/>
            <person name="Chu J.S."/>
            <person name="Gimenez G."/>
            <person name="Irimia M."/>
            <person name="Rigden D.J."/>
            <person name="Fitzpatrick D.A."/>
            <person name="Lorenzo-Morales J."/>
            <person name="Bateman A."/>
            <person name="Chiu C.H."/>
            <person name="Tang P."/>
            <person name="Hegemann P."/>
            <person name="Fromm H."/>
            <person name="Raoult D."/>
            <person name="Greub G."/>
            <person name="Miranda-Saavedra D."/>
            <person name="Chen N."/>
            <person name="Nash P."/>
            <person name="Ginger M.L."/>
            <person name="Horn M."/>
            <person name="Schaap P."/>
            <person name="Caler L."/>
            <person name="Loftus B."/>
        </authorList>
    </citation>
    <scope>NUCLEOTIDE SEQUENCE [LARGE SCALE GENOMIC DNA]</scope>
    <source>
        <strain evidence="4 5">Neff</strain>
    </source>
</reference>
<protein>
    <submittedName>
        <fullName evidence="4">LPS glycosyltransferase subfamily protein</fullName>
    </submittedName>
</protein>
<dbReference type="VEuPathDB" id="AmoebaDB:ACA1_059500"/>
<feature type="domain" description="Glycosyl transferase family 25" evidence="3">
    <location>
        <begin position="132"/>
        <end position="259"/>
    </location>
</feature>
<dbReference type="RefSeq" id="XP_004339256.1">
    <property type="nucleotide sequence ID" value="XM_004339208.1"/>
</dbReference>
<dbReference type="InterPro" id="IPR029044">
    <property type="entry name" value="Nucleotide-diphossugar_trans"/>
</dbReference>
<dbReference type="PANTHER" id="PTHR46830:SF1">
    <property type="entry name" value="ALPHA-1,4-N-ACETYLGLUCOSAMINYLTRANSFERASE"/>
    <property type="match status" value="1"/>
</dbReference>
<dbReference type="AlphaFoldDB" id="L8GXE1"/>
<feature type="region of interest" description="Disordered" evidence="2">
    <location>
        <begin position="69"/>
        <end position="89"/>
    </location>
</feature>
<evidence type="ECO:0000313" key="5">
    <source>
        <dbReference type="Proteomes" id="UP000011083"/>
    </source>
</evidence>
<dbReference type="PANTHER" id="PTHR46830">
    <property type="entry name" value="TRANSFERASE, PUTATIVE-RELATED"/>
    <property type="match status" value="1"/>
</dbReference>
<dbReference type="KEGG" id="acan:ACA1_059500"/>
<evidence type="ECO:0000259" key="3">
    <source>
        <dbReference type="Pfam" id="PF01755"/>
    </source>
</evidence>
<dbReference type="EMBL" id="KB007974">
    <property type="protein sequence ID" value="ELR17243.1"/>
    <property type="molecule type" value="Genomic_DNA"/>
</dbReference>
<dbReference type="Proteomes" id="UP000011083">
    <property type="component" value="Unassembled WGS sequence"/>
</dbReference>
<proteinExistence type="inferred from homology"/>